<dbReference type="HOGENOM" id="CLU_1097219_0_0_7"/>
<feature type="region of interest" description="Disordered" evidence="1">
    <location>
        <begin position="88"/>
        <end position="216"/>
    </location>
</feature>
<feature type="compositionally biased region" description="Basic and acidic residues" evidence="1">
    <location>
        <begin position="105"/>
        <end position="117"/>
    </location>
</feature>
<comment type="caution">
    <text evidence="2">The sequence shown here is derived from an EMBL/GenBank/DDBJ whole genome shotgun (WGS) entry which is preliminary data.</text>
</comment>
<sequence length="253" mass="27594">MEGFFASCGPPPARNELYGESSTRAHPNHRTCLTETGARHAAPRPGISLPYQGSPQPEYPGPRFRPASLSLPLRACYEAATAGQPYESLRHRCPVSPNTPSLPDIRTRRTSAEERPALRRTCSHLSKSSPDGPFIAGRPRPILPEVFQRPGSKREREKEKTPASSLPSFFPPSFSRPHDQTCPFLPAASQRRGPAARPEESFFGDGESTRGEGAVFTKNAPSPLVIPLLHGLSPTKKAGQWPAPAFTGKTKER</sequence>
<protein>
    <submittedName>
        <fullName evidence="2">Uncharacterized protein</fullName>
    </submittedName>
</protein>
<name>B6WY65_9BACT</name>
<dbReference type="AlphaFoldDB" id="B6WY65"/>
<evidence type="ECO:0000256" key="1">
    <source>
        <dbReference type="SAM" id="MobiDB-lite"/>
    </source>
</evidence>
<reference evidence="2 3" key="2">
    <citation type="submission" date="2008-10" db="EMBL/GenBank/DDBJ databases">
        <authorList>
            <person name="Fulton L."/>
            <person name="Clifton S."/>
            <person name="Fulton B."/>
            <person name="Xu J."/>
            <person name="Minx P."/>
            <person name="Pepin K.H."/>
            <person name="Johnson M."/>
            <person name="Bhonagiri V."/>
            <person name="Nash W.E."/>
            <person name="Mardis E.R."/>
            <person name="Wilson R.K."/>
        </authorList>
    </citation>
    <scope>NUCLEOTIDE SEQUENCE [LARGE SCALE GENOMIC DNA]</scope>
    <source>
        <strain evidence="2 3">ATCC 29098</strain>
    </source>
</reference>
<accession>B6WY65</accession>
<evidence type="ECO:0000313" key="2">
    <source>
        <dbReference type="EMBL" id="EEB32121.1"/>
    </source>
</evidence>
<organism evidence="2 3">
    <name type="scientific">Desulfovibrio piger ATCC 29098</name>
    <dbReference type="NCBI Taxonomy" id="411464"/>
    <lineage>
        <taxon>Bacteria</taxon>
        <taxon>Pseudomonadati</taxon>
        <taxon>Thermodesulfobacteriota</taxon>
        <taxon>Desulfovibrionia</taxon>
        <taxon>Desulfovibrionales</taxon>
        <taxon>Desulfovibrionaceae</taxon>
        <taxon>Desulfovibrio</taxon>
    </lineage>
</organism>
<feature type="compositionally biased region" description="Low complexity" evidence="1">
    <location>
        <begin position="162"/>
        <end position="175"/>
    </location>
</feature>
<proteinExistence type="predicted"/>
<dbReference type="Proteomes" id="UP000003676">
    <property type="component" value="Unassembled WGS sequence"/>
</dbReference>
<dbReference type="EMBL" id="ABXU01000088">
    <property type="protein sequence ID" value="EEB32121.1"/>
    <property type="molecule type" value="Genomic_DNA"/>
</dbReference>
<gene>
    <name evidence="2" type="ORF">DESPIG_03041</name>
</gene>
<feature type="region of interest" description="Disordered" evidence="1">
    <location>
        <begin position="231"/>
        <end position="253"/>
    </location>
</feature>
<evidence type="ECO:0000313" key="3">
    <source>
        <dbReference type="Proteomes" id="UP000003676"/>
    </source>
</evidence>
<feature type="region of interest" description="Disordered" evidence="1">
    <location>
        <begin position="1"/>
        <end position="65"/>
    </location>
</feature>
<reference evidence="2 3" key="1">
    <citation type="submission" date="2008-10" db="EMBL/GenBank/DDBJ databases">
        <title>Draft genome sequence of Desulvovibrio piger (ATCC 29098).</title>
        <authorList>
            <person name="Sudarsanam P."/>
            <person name="Ley R."/>
            <person name="Guruge J."/>
            <person name="Turnbaugh P.J."/>
            <person name="Mahowald M."/>
            <person name="Liep D."/>
            <person name="Gordon J."/>
        </authorList>
    </citation>
    <scope>NUCLEOTIDE SEQUENCE [LARGE SCALE GENOMIC DNA]</scope>
    <source>
        <strain evidence="2 3">ATCC 29098</strain>
    </source>
</reference>
<feature type="compositionally biased region" description="Basic and acidic residues" evidence="1">
    <location>
        <begin position="152"/>
        <end position="161"/>
    </location>
</feature>